<evidence type="ECO:0000256" key="4">
    <source>
        <dbReference type="SAM" id="MobiDB-lite"/>
    </source>
</evidence>
<dbReference type="Pfam" id="PF03480">
    <property type="entry name" value="DctP"/>
    <property type="match status" value="1"/>
</dbReference>
<comment type="caution">
    <text evidence="5">The sequence shown here is derived from an EMBL/GenBank/DDBJ whole genome shotgun (WGS) entry which is preliminary data.</text>
</comment>
<dbReference type="Gene3D" id="3.40.190.170">
    <property type="entry name" value="Bacterial extracellular solute-binding protein, family 7"/>
    <property type="match status" value="1"/>
</dbReference>
<evidence type="ECO:0000256" key="1">
    <source>
        <dbReference type="ARBA" id="ARBA00009023"/>
    </source>
</evidence>
<reference evidence="5 6" key="1">
    <citation type="submission" date="2019-08" db="EMBL/GenBank/DDBJ databases">
        <title>Pelomicrobium methylotrophicum gen. nov., sp. nov. a moderately thermophilic, facultatively anaerobic, lithoautotrophic and methylotrophic bacterium isolated from a terrestrial mud volcano.</title>
        <authorList>
            <person name="Slobodkina G.B."/>
            <person name="Merkel A.Y."/>
            <person name="Slobodkin A.I."/>
        </authorList>
    </citation>
    <scope>NUCLEOTIDE SEQUENCE [LARGE SCALE GENOMIC DNA]</scope>
    <source>
        <strain evidence="5 6">SM250</strain>
    </source>
</reference>
<dbReference type="PANTHER" id="PTHR33376:SF7">
    <property type="entry name" value="C4-DICARBOXYLATE-BINDING PROTEIN DCTB"/>
    <property type="match status" value="1"/>
</dbReference>
<feature type="region of interest" description="Disordered" evidence="4">
    <location>
        <begin position="1"/>
        <end position="33"/>
    </location>
</feature>
<accession>A0A5C7EI09</accession>
<dbReference type="InParanoid" id="A0A5C7EI09"/>
<keyword evidence="2" id="KW-0813">Transport</keyword>
<name>A0A5C7EI09_9PROT</name>
<dbReference type="InterPro" id="IPR018389">
    <property type="entry name" value="DctP_fam"/>
</dbReference>
<gene>
    <name evidence="5" type="ORF">FR698_12890</name>
</gene>
<dbReference type="AlphaFoldDB" id="A0A5C7EI09"/>
<protein>
    <submittedName>
        <fullName evidence="5">ABC transporter substrate-binding protein</fullName>
    </submittedName>
</protein>
<keyword evidence="3" id="KW-0732">Signal</keyword>
<dbReference type="PANTHER" id="PTHR33376">
    <property type="match status" value="1"/>
</dbReference>
<evidence type="ECO:0000256" key="3">
    <source>
        <dbReference type="ARBA" id="ARBA00022729"/>
    </source>
</evidence>
<dbReference type="Proteomes" id="UP000321201">
    <property type="component" value="Unassembled WGS sequence"/>
</dbReference>
<dbReference type="NCBIfam" id="NF037995">
    <property type="entry name" value="TRAP_S1"/>
    <property type="match status" value="1"/>
</dbReference>
<dbReference type="InterPro" id="IPR038404">
    <property type="entry name" value="TRAP_DctP_sf"/>
</dbReference>
<dbReference type="GO" id="GO:0055085">
    <property type="term" value="P:transmembrane transport"/>
    <property type="evidence" value="ECO:0007669"/>
    <property type="project" value="InterPro"/>
</dbReference>
<dbReference type="EMBL" id="VPFL01000019">
    <property type="protein sequence ID" value="TXF10964.1"/>
    <property type="molecule type" value="Genomic_DNA"/>
</dbReference>
<keyword evidence="6" id="KW-1185">Reference proteome</keyword>
<organism evidence="5 6">
    <name type="scientific">Pelomicrobium methylotrophicum</name>
    <dbReference type="NCBI Taxonomy" id="2602750"/>
    <lineage>
        <taxon>Bacteria</taxon>
        <taxon>Pseudomonadati</taxon>
        <taxon>Pseudomonadota</taxon>
        <taxon>Hydrogenophilia</taxon>
        <taxon>Hydrogenophilia incertae sedis</taxon>
        <taxon>Pelomicrobium</taxon>
    </lineage>
</organism>
<evidence type="ECO:0000313" key="5">
    <source>
        <dbReference type="EMBL" id="TXF10964.1"/>
    </source>
</evidence>
<dbReference type="OrthoDB" id="8016675at2"/>
<evidence type="ECO:0000256" key="2">
    <source>
        <dbReference type="ARBA" id="ARBA00022448"/>
    </source>
</evidence>
<evidence type="ECO:0000313" key="6">
    <source>
        <dbReference type="Proteomes" id="UP000321201"/>
    </source>
</evidence>
<proteinExistence type="inferred from homology"/>
<comment type="similarity">
    <text evidence="1">Belongs to the bacterial solute-binding protein 7 family.</text>
</comment>
<sequence>MHQDRRLGAGRSETQGDRTVEAQMSEPKRGGTRMTPRLKRCIAAAALAAAPLTAPAETLSLATWGTSSHPQVKLFTQPFMETVEKKTNGAIKFKYFPDDQMVKQNFVPNAVPTGTVDIALTTLDSWAGRIPDVSVTAMPFWPFSMEETRAQLVPGNPVFDWFDQAFQKNGAKILCIFDIGPGVVSTNFELRLPENLKGKKIRATSKGQAELLQSLGAAPVVLSVGEVYQALQRGTVDGAIGGLQGMVGLKHYEVAKYLMASNGVLGTYVHGYVMNLKRFNSLSKEQQQIVMAAATEARNAAQDFMIESYQKFLGVAQEKGMKLFTLQKSSSEWEKWQAALASFNAEHKRSFSPELLKALGQ</sequence>